<evidence type="ECO:0000256" key="4">
    <source>
        <dbReference type="ARBA" id="ARBA00022723"/>
    </source>
</evidence>
<evidence type="ECO:0000256" key="5">
    <source>
        <dbReference type="ARBA" id="ARBA00022741"/>
    </source>
</evidence>
<dbReference type="GO" id="GO:0005737">
    <property type="term" value="C:cytoplasm"/>
    <property type="evidence" value="ECO:0007669"/>
    <property type="project" value="UniProtKB-SubCell"/>
</dbReference>
<evidence type="ECO:0000256" key="1">
    <source>
        <dbReference type="ARBA" id="ARBA00008226"/>
    </source>
</evidence>
<dbReference type="CDD" id="cd00860">
    <property type="entry name" value="ThrRS_anticodon"/>
    <property type="match status" value="1"/>
</dbReference>
<keyword evidence="7 12" id="KW-0067">ATP-binding</keyword>
<evidence type="ECO:0000256" key="6">
    <source>
        <dbReference type="ARBA" id="ARBA00022833"/>
    </source>
</evidence>
<reference evidence="15" key="1">
    <citation type="submission" date="2017-09" db="EMBL/GenBank/DDBJ databases">
        <title>Depth-based differentiation of microbial function through sediment-hosted aquifers and enrichment of novel symbionts in the deep terrestrial subsurface.</title>
        <authorList>
            <person name="Probst A.J."/>
            <person name="Ladd B."/>
            <person name="Jarett J.K."/>
            <person name="Geller-Mcgrath D.E."/>
            <person name="Sieber C.M.K."/>
            <person name="Emerson J.B."/>
            <person name="Anantharaman K."/>
            <person name="Thomas B.C."/>
            <person name="Malmstrom R."/>
            <person name="Stieglmeier M."/>
            <person name="Klingl A."/>
            <person name="Woyke T."/>
            <person name="Ryan C.M."/>
            <person name="Banfield J.F."/>
        </authorList>
    </citation>
    <scope>NUCLEOTIDE SEQUENCE [LARGE SCALE GENOMIC DNA]</scope>
</reference>
<dbReference type="NCBIfam" id="TIGR00418">
    <property type="entry name" value="thrS"/>
    <property type="match status" value="1"/>
</dbReference>
<feature type="domain" description="Aminoacyl-transfer RNA synthetases class-II family profile" evidence="13">
    <location>
        <begin position="199"/>
        <end position="511"/>
    </location>
</feature>
<proteinExistence type="inferred from homology"/>
<comment type="similarity">
    <text evidence="1 12">Belongs to the class-II aminoacyl-tRNA synthetase family.</text>
</comment>
<evidence type="ECO:0000256" key="2">
    <source>
        <dbReference type="ARBA" id="ARBA00022555"/>
    </source>
</evidence>
<dbReference type="InterPro" id="IPR002314">
    <property type="entry name" value="aa-tRNA-synt_IIb"/>
</dbReference>
<keyword evidence="12" id="KW-0963">Cytoplasm</keyword>
<dbReference type="EC" id="6.1.1.3" evidence="12"/>
<dbReference type="GO" id="GO:0005524">
    <property type="term" value="F:ATP binding"/>
    <property type="evidence" value="ECO:0007669"/>
    <property type="project" value="UniProtKB-UniRule"/>
</dbReference>
<feature type="binding site" evidence="12">
    <location>
        <position position="304"/>
    </location>
    <ligand>
        <name>Zn(2+)</name>
        <dbReference type="ChEBI" id="CHEBI:29105"/>
        <note>catalytic</note>
    </ligand>
</feature>
<comment type="cofactor">
    <cofactor evidence="12">
        <name>Zn(2+)</name>
        <dbReference type="ChEBI" id="CHEBI:29105"/>
    </cofactor>
    <text evidence="12">Binds 1 zinc ion per subunit.</text>
</comment>
<evidence type="ECO:0000256" key="11">
    <source>
        <dbReference type="ARBA" id="ARBA00049515"/>
    </source>
</evidence>
<name>A0A2H0YRM2_9BACT</name>
<dbReference type="Pfam" id="PF03129">
    <property type="entry name" value="HGTP_anticodon"/>
    <property type="match status" value="1"/>
</dbReference>
<evidence type="ECO:0000259" key="13">
    <source>
        <dbReference type="PROSITE" id="PS50862"/>
    </source>
</evidence>
<dbReference type="EMBL" id="PEXV01000156">
    <property type="protein sequence ID" value="PIS41100.1"/>
    <property type="molecule type" value="Genomic_DNA"/>
</dbReference>
<dbReference type="InterPro" id="IPR012947">
    <property type="entry name" value="tRNA_SAD"/>
</dbReference>
<dbReference type="Gene3D" id="3.30.980.10">
    <property type="entry name" value="Threonyl-trna Synthetase, Chain A, domain 2"/>
    <property type="match status" value="1"/>
</dbReference>
<dbReference type="Gene3D" id="3.30.930.10">
    <property type="entry name" value="Bira Bifunctional Protein, Domain 2"/>
    <property type="match status" value="1"/>
</dbReference>
<comment type="catalytic activity">
    <reaction evidence="11 12">
        <text>tRNA(Thr) + L-threonine + ATP = L-threonyl-tRNA(Thr) + AMP + diphosphate + H(+)</text>
        <dbReference type="Rhea" id="RHEA:24624"/>
        <dbReference type="Rhea" id="RHEA-COMP:9670"/>
        <dbReference type="Rhea" id="RHEA-COMP:9704"/>
        <dbReference type="ChEBI" id="CHEBI:15378"/>
        <dbReference type="ChEBI" id="CHEBI:30616"/>
        <dbReference type="ChEBI" id="CHEBI:33019"/>
        <dbReference type="ChEBI" id="CHEBI:57926"/>
        <dbReference type="ChEBI" id="CHEBI:78442"/>
        <dbReference type="ChEBI" id="CHEBI:78534"/>
        <dbReference type="ChEBI" id="CHEBI:456215"/>
        <dbReference type="EC" id="6.1.1.3"/>
    </reaction>
</comment>
<dbReference type="InterPro" id="IPR006195">
    <property type="entry name" value="aa-tRNA-synth_II"/>
</dbReference>
<dbReference type="InterPro" id="IPR018163">
    <property type="entry name" value="Thr/Ala-tRNA-synth_IIc_edit"/>
</dbReference>
<feature type="binding site" evidence="12">
    <location>
        <position position="488"/>
    </location>
    <ligand>
        <name>Zn(2+)</name>
        <dbReference type="ChEBI" id="CHEBI:29105"/>
        <note>catalytic</note>
    </ligand>
</feature>
<dbReference type="FunFam" id="3.30.930.10:FF:000002">
    <property type="entry name" value="Threonine--tRNA ligase"/>
    <property type="match status" value="1"/>
</dbReference>
<feature type="binding site" evidence="12">
    <location>
        <position position="355"/>
    </location>
    <ligand>
        <name>Zn(2+)</name>
        <dbReference type="ChEBI" id="CHEBI:29105"/>
        <note>catalytic</note>
    </ligand>
</feature>
<dbReference type="InterPro" id="IPR002320">
    <property type="entry name" value="Thr-tRNA-ligase_IIa"/>
</dbReference>
<comment type="caution">
    <text evidence="12">Lacks conserved residue(s) required for the propagation of feature annotation.</text>
</comment>
<dbReference type="SUPFAM" id="SSF52954">
    <property type="entry name" value="Class II aaRS ABD-related"/>
    <property type="match status" value="1"/>
</dbReference>
<evidence type="ECO:0000256" key="9">
    <source>
        <dbReference type="ARBA" id="ARBA00022917"/>
    </source>
</evidence>
<organism evidence="14 15">
    <name type="scientific">Candidatus Kerfeldbacteria bacterium CG08_land_8_20_14_0_20_42_7</name>
    <dbReference type="NCBI Taxonomy" id="2014245"/>
    <lineage>
        <taxon>Bacteria</taxon>
        <taxon>Candidatus Kerfeldiibacteriota</taxon>
    </lineage>
</organism>
<dbReference type="PROSITE" id="PS50862">
    <property type="entry name" value="AA_TRNA_LIGASE_II"/>
    <property type="match status" value="1"/>
</dbReference>
<dbReference type="Proteomes" id="UP000228711">
    <property type="component" value="Unassembled WGS sequence"/>
</dbReference>
<dbReference type="InterPro" id="IPR047246">
    <property type="entry name" value="ThrRS_anticodon"/>
</dbReference>
<evidence type="ECO:0000256" key="8">
    <source>
        <dbReference type="ARBA" id="ARBA00022884"/>
    </source>
</evidence>
<keyword evidence="10 12" id="KW-0030">Aminoacyl-tRNA synthetase</keyword>
<dbReference type="SUPFAM" id="SSF55186">
    <property type="entry name" value="ThrRS/AlaRS common domain"/>
    <property type="match status" value="1"/>
</dbReference>
<dbReference type="SUPFAM" id="SSF55681">
    <property type="entry name" value="Class II aaRS and biotin synthetases"/>
    <property type="match status" value="1"/>
</dbReference>
<dbReference type="GO" id="GO:0000049">
    <property type="term" value="F:tRNA binding"/>
    <property type="evidence" value="ECO:0007669"/>
    <property type="project" value="UniProtKB-KW"/>
</dbReference>
<dbReference type="InterPro" id="IPR033728">
    <property type="entry name" value="ThrRS_core"/>
</dbReference>
<comment type="subcellular location">
    <subcellularLocation>
        <location evidence="12">Cytoplasm</location>
    </subcellularLocation>
</comment>
<evidence type="ECO:0000313" key="15">
    <source>
        <dbReference type="Proteomes" id="UP000228711"/>
    </source>
</evidence>
<evidence type="ECO:0000256" key="10">
    <source>
        <dbReference type="ARBA" id="ARBA00023146"/>
    </source>
</evidence>
<dbReference type="Gene3D" id="3.40.50.800">
    <property type="entry name" value="Anticodon-binding domain"/>
    <property type="match status" value="1"/>
</dbReference>
<dbReference type="SMART" id="SM00863">
    <property type="entry name" value="tRNA_SAD"/>
    <property type="match status" value="1"/>
</dbReference>
<comment type="subunit">
    <text evidence="12">Homodimer.</text>
</comment>
<gene>
    <name evidence="12" type="primary">thrS</name>
    <name evidence="14" type="ORF">COT25_04920</name>
</gene>
<dbReference type="PRINTS" id="PR01047">
    <property type="entry name" value="TRNASYNTHTHR"/>
</dbReference>
<evidence type="ECO:0000256" key="7">
    <source>
        <dbReference type="ARBA" id="ARBA00022840"/>
    </source>
</evidence>
<dbReference type="FunFam" id="3.40.50.800:FF:000001">
    <property type="entry name" value="Threonine--tRNA ligase"/>
    <property type="match status" value="1"/>
</dbReference>
<dbReference type="Gene3D" id="3.30.54.20">
    <property type="match status" value="1"/>
</dbReference>
<dbReference type="PANTHER" id="PTHR11451">
    <property type="entry name" value="THREONINE-TRNA LIGASE"/>
    <property type="match status" value="1"/>
</dbReference>
<evidence type="ECO:0000313" key="14">
    <source>
        <dbReference type="EMBL" id="PIS41100.1"/>
    </source>
</evidence>
<dbReference type="GO" id="GO:0046872">
    <property type="term" value="F:metal ion binding"/>
    <property type="evidence" value="ECO:0007669"/>
    <property type="project" value="UniProtKB-KW"/>
</dbReference>
<dbReference type="InterPro" id="IPR004154">
    <property type="entry name" value="Anticodon-bd"/>
</dbReference>
<dbReference type="CDD" id="cd00771">
    <property type="entry name" value="ThrRS_core"/>
    <property type="match status" value="1"/>
</dbReference>
<dbReference type="Pfam" id="PF07973">
    <property type="entry name" value="tRNA_SAD"/>
    <property type="match status" value="1"/>
</dbReference>
<keyword evidence="6 12" id="KW-0862">Zinc</keyword>
<keyword evidence="4 12" id="KW-0479">Metal-binding</keyword>
<evidence type="ECO:0000256" key="12">
    <source>
        <dbReference type="HAMAP-Rule" id="MF_00184"/>
    </source>
</evidence>
<keyword evidence="9 12" id="KW-0648">Protein biosynthesis</keyword>
<sequence length="616" mass="70692">MPFGILFLFSHSMSEQSLTNIRHSLAHLLAASILELFPDAKLGVGPVIEHGFYYDFLLPRALTPDDLPKIQKRMKKMISRNLRFEKQVLSPDKAKKLFSTQQFKVELIDDLLTHGTTVFDEIQGSPSGQGNSKTEITAYTTGLFVDLCRGGHVQSTKEISADAFALTHIAGAYWRGNEKNQMLQRVYGVAFETKSELEEHLQMQEEAKKRDHRLLGQQMNLFAFADNVGKGLPMLTPYGATIRRELERFVQDEEIKQGYSHVVTPPLAKTDLFKTSGHYPYYKDSMYPVMKVDDEELILRPMTCPHHFMLYKSQQHSYRELPIRFAELSPQFRYEKSGELSGLMRVRMFTLSDAHVFCAKDQTESEIKKALKLIDSINGTLGLKKGKDYRYRLSLGDRKDKKKYYKDDVAWDHAEGILRKVLKETKAPYFEAQGEAAFYGPKIDVQMKKVNGIEESAFTVQYDFVLPERFNLTYKNTKGEDQRVTVIHRSSIGAFERTMAFLIEFYAGNFPLWLAPIQVAVIPVGKNHVSFSKKLTQELTEQGIRVELYDANETVGHKIREASRMKVPYMLVIGDKEMKSTKLHVRERGKEKLRLAAKITFIEHLLSLISNRSKKL</sequence>
<dbReference type="AlphaFoldDB" id="A0A2H0YRM2"/>
<keyword evidence="2 12" id="KW-0820">tRNA-binding</keyword>
<dbReference type="PANTHER" id="PTHR11451:SF56">
    <property type="entry name" value="THREONINE--TRNA LIGASE 1"/>
    <property type="match status" value="1"/>
</dbReference>
<dbReference type="GO" id="GO:0004829">
    <property type="term" value="F:threonine-tRNA ligase activity"/>
    <property type="evidence" value="ECO:0007669"/>
    <property type="project" value="UniProtKB-UniRule"/>
</dbReference>
<evidence type="ECO:0000256" key="3">
    <source>
        <dbReference type="ARBA" id="ARBA00022598"/>
    </source>
</evidence>
<accession>A0A2H0YRM2</accession>
<dbReference type="Pfam" id="PF00587">
    <property type="entry name" value="tRNA-synt_2b"/>
    <property type="match status" value="1"/>
</dbReference>
<keyword evidence="3 12" id="KW-0436">Ligase</keyword>
<keyword evidence="8 12" id="KW-0694">RNA-binding</keyword>
<comment type="caution">
    <text evidence="14">The sequence shown here is derived from an EMBL/GenBank/DDBJ whole genome shotgun (WGS) entry which is preliminary data.</text>
</comment>
<dbReference type="InterPro" id="IPR045864">
    <property type="entry name" value="aa-tRNA-synth_II/BPL/LPL"/>
</dbReference>
<dbReference type="GO" id="GO:0006435">
    <property type="term" value="P:threonyl-tRNA aminoacylation"/>
    <property type="evidence" value="ECO:0007669"/>
    <property type="project" value="UniProtKB-UniRule"/>
</dbReference>
<protein>
    <recommendedName>
        <fullName evidence="12">Threonine--tRNA ligase</fullName>
        <ecNumber evidence="12">6.1.1.3</ecNumber>
    </recommendedName>
    <alternativeName>
        <fullName evidence="12">Threonyl-tRNA synthetase</fullName>
        <shortName evidence="12">ThrRS</shortName>
    </alternativeName>
</protein>
<dbReference type="InterPro" id="IPR036621">
    <property type="entry name" value="Anticodon-bd_dom_sf"/>
</dbReference>
<keyword evidence="5 12" id="KW-0547">Nucleotide-binding</keyword>
<dbReference type="HAMAP" id="MF_00184">
    <property type="entry name" value="Thr_tRNA_synth"/>
    <property type="match status" value="1"/>
</dbReference>